<gene>
    <name evidence="5" type="ORF">AACH06_23615</name>
</gene>
<evidence type="ECO:0000256" key="2">
    <source>
        <dbReference type="ARBA" id="ARBA00022729"/>
    </source>
</evidence>
<dbReference type="PANTHER" id="PTHR30483:SF37">
    <property type="entry name" value="ABC TRANSPORTER SUBSTRATE-BINDING PROTEIN"/>
    <property type="match status" value="1"/>
</dbReference>
<comment type="similarity">
    <text evidence="1">Belongs to the leucine-binding protein family.</text>
</comment>
<comment type="caution">
    <text evidence="5">The sequence shown here is derived from an EMBL/GenBank/DDBJ whole genome shotgun (WGS) entry which is preliminary data.</text>
</comment>
<evidence type="ECO:0000313" key="6">
    <source>
        <dbReference type="Proteomes" id="UP001371218"/>
    </source>
</evidence>
<feature type="chain" id="PRO_5045255479" evidence="3">
    <location>
        <begin position="25"/>
        <end position="409"/>
    </location>
</feature>
<proteinExistence type="inferred from homology"/>
<reference evidence="5 6" key="1">
    <citation type="submission" date="2024-04" db="EMBL/GenBank/DDBJ databases">
        <title>Novel species of the genus Ideonella isolated from streams.</title>
        <authorList>
            <person name="Lu H."/>
        </authorList>
    </citation>
    <scope>NUCLEOTIDE SEQUENCE [LARGE SCALE GENOMIC DNA]</scope>
    <source>
        <strain evidence="5 6">DXS29W</strain>
    </source>
</reference>
<protein>
    <submittedName>
        <fullName evidence="5">Branched-chain amino acid ABC transporter substrate-binding protein</fullName>
    </submittedName>
</protein>
<dbReference type="SUPFAM" id="SSF53822">
    <property type="entry name" value="Periplasmic binding protein-like I"/>
    <property type="match status" value="1"/>
</dbReference>
<dbReference type="PANTHER" id="PTHR30483">
    <property type="entry name" value="LEUCINE-SPECIFIC-BINDING PROTEIN"/>
    <property type="match status" value="1"/>
</dbReference>
<dbReference type="InterPro" id="IPR051010">
    <property type="entry name" value="BCAA_transport"/>
</dbReference>
<dbReference type="CDD" id="cd06329">
    <property type="entry name" value="PBP1_SBP-like"/>
    <property type="match status" value="1"/>
</dbReference>
<name>A0ABU9BZG9_9BURK</name>
<dbReference type="EMBL" id="JBBUTG010000021">
    <property type="protein sequence ID" value="MEK8033823.1"/>
    <property type="molecule type" value="Genomic_DNA"/>
</dbReference>
<feature type="signal peptide" evidence="3">
    <location>
        <begin position="1"/>
        <end position="24"/>
    </location>
</feature>
<accession>A0ABU9BZG9</accession>
<feature type="domain" description="Leucine-binding protein" evidence="4">
    <location>
        <begin position="29"/>
        <end position="370"/>
    </location>
</feature>
<dbReference type="Proteomes" id="UP001371218">
    <property type="component" value="Unassembled WGS sequence"/>
</dbReference>
<dbReference type="InterPro" id="IPR028081">
    <property type="entry name" value="Leu-bd"/>
</dbReference>
<dbReference type="PROSITE" id="PS51257">
    <property type="entry name" value="PROKAR_LIPOPROTEIN"/>
    <property type="match status" value="1"/>
</dbReference>
<evidence type="ECO:0000313" key="5">
    <source>
        <dbReference type="EMBL" id="MEK8033823.1"/>
    </source>
</evidence>
<keyword evidence="6" id="KW-1185">Reference proteome</keyword>
<sequence length="409" mass="44500">MVNRRSWSLAVGAALLWQAGLACAQAGETVKIAFIDPQSGPFANIGQNILRTFQLAAERTSAKSGVKFEVVAFDNKASPQESLNVLKAAIDQGFRYVAQGNGSGAAAAILDAVNKHNERNPGKEVVFLNYAAVDPDLTNSKCSFWHFRFDADTSMKMEAMVTAMSEDPTVKKVYIIGQNYAHGQQVSRYAKEIIARKTPAIQVVGDELHPLGQVKDFAPYIAKIKQSGADTVITGNWGQDLALLIKAAKDSGLEAKWYTYYAGAQGTPTAIGNALTGKITTMYGSYSNLPGEYSQFRDAFQAKYKQDFSTSTVLHLFATLQGGIAKAKSTDPVKVAQAMEGLTVRSYAGDVTMRASDHQLQQSLFFATWQKVDAKQNYNVEETGNTFALTKMYPAYVSATPTSCQMKRP</sequence>
<dbReference type="RefSeq" id="WP_341428244.1">
    <property type="nucleotide sequence ID" value="NZ_JBBUTG010000021.1"/>
</dbReference>
<evidence type="ECO:0000259" key="4">
    <source>
        <dbReference type="Pfam" id="PF13458"/>
    </source>
</evidence>
<dbReference type="InterPro" id="IPR028082">
    <property type="entry name" value="Peripla_BP_I"/>
</dbReference>
<evidence type="ECO:0000256" key="3">
    <source>
        <dbReference type="SAM" id="SignalP"/>
    </source>
</evidence>
<dbReference type="Gene3D" id="3.40.50.2300">
    <property type="match status" value="2"/>
</dbReference>
<organism evidence="5 6">
    <name type="scientific">Ideonella lacteola</name>
    <dbReference type="NCBI Taxonomy" id="2984193"/>
    <lineage>
        <taxon>Bacteria</taxon>
        <taxon>Pseudomonadati</taxon>
        <taxon>Pseudomonadota</taxon>
        <taxon>Betaproteobacteria</taxon>
        <taxon>Burkholderiales</taxon>
        <taxon>Sphaerotilaceae</taxon>
        <taxon>Ideonella</taxon>
    </lineage>
</organism>
<evidence type="ECO:0000256" key="1">
    <source>
        <dbReference type="ARBA" id="ARBA00010062"/>
    </source>
</evidence>
<keyword evidence="2 3" id="KW-0732">Signal</keyword>
<dbReference type="Pfam" id="PF13458">
    <property type="entry name" value="Peripla_BP_6"/>
    <property type="match status" value="1"/>
</dbReference>